<dbReference type="AlphaFoldDB" id="A0A089NS96"/>
<sequence length="220" mass="24684">MRTDPFTDTWLFLIGQQSDEVALGWGRWLVAAGLALLVLASIVIAIREWIEDPAQRTGRDVTLWALRALIGGMWFQGMLWKLPLFSTENGLYYWTGEEVTNAAFAIHREFVKGVLLPTPNFYILDVMVFFTELTFAVSLLLGLGVRIVGAIGVVFVAQLWLGLYLHPQEWPWTYVFLGGLMALFSVFGAGRSLGLDAELRRRYPPGLTFGWAANLVRIAT</sequence>
<feature type="transmembrane region" description="Helical" evidence="1">
    <location>
        <begin position="28"/>
        <end position="49"/>
    </location>
</feature>
<dbReference type="Proteomes" id="UP000029492">
    <property type="component" value="Chromosome"/>
</dbReference>
<dbReference type="HOGENOM" id="CLU_1265722_0_0_5"/>
<evidence type="ECO:0000313" key="3">
    <source>
        <dbReference type="Proteomes" id="UP000029492"/>
    </source>
</evidence>
<keyword evidence="3" id="KW-1185">Reference proteome</keyword>
<feature type="transmembrane region" description="Helical" evidence="1">
    <location>
        <begin position="61"/>
        <end position="80"/>
    </location>
</feature>
<protein>
    <submittedName>
        <fullName evidence="2">Protein of unassigned function</fullName>
    </submittedName>
</protein>
<dbReference type="RefSeq" id="WP_043345662.1">
    <property type="nucleotide sequence ID" value="NZ_CP003811.1"/>
</dbReference>
<feature type="transmembrane region" description="Helical" evidence="1">
    <location>
        <begin position="121"/>
        <end position="141"/>
    </location>
</feature>
<proteinExistence type="predicted"/>
<feature type="transmembrane region" description="Helical" evidence="1">
    <location>
        <begin position="148"/>
        <end position="166"/>
    </location>
</feature>
<reference evidence="2 3" key="1">
    <citation type="journal article" date="2014" name="PLoS ONE">
        <title>Genome Information of Methylobacterium oryzae, a Plant-Probiotic Methylotroph in the Phyllosphere.</title>
        <authorList>
            <person name="Kwak M.J."/>
            <person name="Jeong H."/>
            <person name="Madhaiyan M."/>
            <person name="Lee Y."/>
            <person name="Sa T.M."/>
            <person name="Oh T.K."/>
            <person name="Kim J.F."/>
        </authorList>
    </citation>
    <scope>NUCLEOTIDE SEQUENCE [LARGE SCALE GENOMIC DNA]</scope>
    <source>
        <strain evidence="2 3">CBMB20</strain>
    </source>
</reference>
<organism evidence="2 3">
    <name type="scientific">Methylobacterium oryzae CBMB20</name>
    <dbReference type="NCBI Taxonomy" id="693986"/>
    <lineage>
        <taxon>Bacteria</taxon>
        <taxon>Pseudomonadati</taxon>
        <taxon>Pseudomonadota</taxon>
        <taxon>Alphaproteobacteria</taxon>
        <taxon>Hyphomicrobiales</taxon>
        <taxon>Methylobacteriaceae</taxon>
        <taxon>Methylobacterium</taxon>
    </lineage>
</organism>
<keyword evidence="1" id="KW-0472">Membrane</keyword>
<dbReference type="STRING" id="693986.MOC_1620"/>
<evidence type="ECO:0000313" key="2">
    <source>
        <dbReference type="EMBL" id="AIQ89375.1"/>
    </source>
</evidence>
<name>A0A089NS96_9HYPH</name>
<dbReference type="EMBL" id="CP003811">
    <property type="protein sequence ID" value="AIQ89375.1"/>
    <property type="molecule type" value="Genomic_DNA"/>
</dbReference>
<dbReference type="eggNOG" id="ENOG5033470">
    <property type="taxonomic scope" value="Bacteria"/>
</dbReference>
<gene>
    <name evidence="2" type="ORF">MOC_1620</name>
</gene>
<dbReference type="KEGG" id="mor:MOC_1620"/>
<accession>A0A089NS96</accession>
<evidence type="ECO:0000256" key="1">
    <source>
        <dbReference type="SAM" id="Phobius"/>
    </source>
</evidence>
<keyword evidence="1" id="KW-1133">Transmembrane helix</keyword>
<feature type="transmembrane region" description="Helical" evidence="1">
    <location>
        <begin position="172"/>
        <end position="193"/>
    </location>
</feature>
<keyword evidence="1" id="KW-0812">Transmembrane</keyword>